<dbReference type="EMBL" id="WBKG01000003">
    <property type="protein sequence ID" value="KAB1989823.1"/>
    <property type="molecule type" value="Genomic_DNA"/>
</dbReference>
<sequence>MTGTRSAQPGTHFTDHAPCWGDPDFAVADNRWKSGEDLVAICEPVLYVCGDCQYRAACIRQVVPAKSGFDGVCGGRIWLNGVIVTALPDTDPSELPPAVIRKSCGSAAGSRAHRRAVEQQCPDCEPFYRPGPNPLDDEDECDAQQLELPGVADSAKE</sequence>
<dbReference type="RefSeq" id="WP_151468125.1">
    <property type="nucleotide sequence ID" value="NZ_WBKG01000003.1"/>
</dbReference>
<reference evidence="2 3" key="1">
    <citation type="submission" date="2019-09" db="EMBL/GenBank/DDBJ databases">
        <title>Isolation and identification of active actinomycetes.</title>
        <authorList>
            <person name="Yu Z."/>
            <person name="Han C."/>
            <person name="Yu B."/>
        </authorList>
    </citation>
    <scope>NUCLEOTIDE SEQUENCE [LARGE SCALE GENOMIC DNA]</scope>
    <source>
        <strain evidence="2 3">NEAU-H2</strain>
    </source>
</reference>
<evidence type="ECO:0000313" key="2">
    <source>
        <dbReference type="EMBL" id="KAB1989823.1"/>
    </source>
</evidence>
<evidence type="ECO:0000256" key="1">
    <source>
        <dbReference type="SAM" id="MobiDB-lite"/>
    </source>
</evidence>
<evidence type="ECO:0000313" key="3">
    <source>
        <dbReference type="Proteomes" id="UP000442990"/>
    </source>
</evidence>
<dbReference type="Proteomes" id="UP000442990">
    <property type="component" value="Unassembled WGS sequence"/>
</dbReference>
<protein>
    <recommendedName>
        <fullName evidence="4">4Fe-4S Wbl-type domain-containing protein</fullName>
    </recommendedName>
</protein>
<accession>A0A7J5DM67</accession>
<proteinExistence type="predicted"/>
<dbReference type="AlphaFoldDB" id="A0A7J5DM67"/>
<comment type="caution">
    <text evidence="2">The sequence shown here is derived from an EMBL/GenBank/DDBJ whole genome shotgun (WGS) entry which is preliminary data.</text>
</comment>
<gene>
    <name evidence="2" type="ORF">F8144_05615</name>
</gene>
<name>A0A7J5DM67_9ACTN</name>
<organism evidence="2 3">
    <name type="scientific">Streptomyces triticiradicis</name>
    <dbReference type="NCBI Taxonomy" id="2651189"/>
    <lineage>
        <taxon>Bacteria</taxon>
        <taxon>Bacillati</taxon>
        <taxon>Actinomycetota</taxon>
        <taxon>Actinomycetes</taxon>
        <taxon>Kitasatosporales</taxon>
        <taxon>Streptomycetaceae</taxon>
        <taxon>Streptomyces</taxon>
    </lineage>
</organism>
<evidence type="ECO:0008006" key="4">
    <source>
        <dbReference type="Google" id="ProtNLM"/>
    </source>
</evidence>
<keyword evidence="3" id="KW-1185">Reference proteome</keyword>
<feature type="region of interest" description="Disordered" evidence="1">
    <location>
        <begin position="116"/>
        <end position="140"/>
    </location>
</feature>